<dbReference type="GO" id="GO:0106018">
    <property type="term" value="F:phosphatidylinositol-3,5-bisphosphate phosphatase activity"/>
    <property type="evidence" value="ECO:0007669"/>
    <property type="project" value="TreeGrafter"/>
</dbReference>
<dbReference type="Pfam" id="PF06602">
    <property type="entry name" value="Myotub-related"/>
    <property type="match status" value="1"/>
</dbReference>
<dbReference type="Proteomes" id="UP000515152">
    <property type="component" value="Chromosome 20"/>
</dbReference>
<accession>A0A6P8ENY8</accession>
<organism evidence="7 8">
    <name type="scientific">Clupea harengus</name>
    <name type="common">Atlantic herring</name>
    <dbReference type="NCBI Taxonomy" id="7950"/>
    <lineage>
        <taxon>Eukaryota</taxon>
        <taxon>Metazoa</taxon>
        <taxon>Chordata</taxon>
        <taxon>Craniata</taxon>
        <taxon>Vertebrata</taxon>
        <taxon>Euteleostomi</taxon>
        <taxon>Actinopterygii</taxon>
        <taxon>Neopterygii</taxon>
        <taxon>Teleostei</taxon>
        <taxon>Clupei</taxon>
        <taxon>Clupeiformes</taxon>
        <taxon>Clupeoidei</taxon>
        <taxon>Clupeidae</taxon>
        <taxon>Clupea</taxon>
    </lineage>
</organism>
<dbReference type="InterPro" id="IPR048994">
    <property type="entry name" value="PH-GRAM_MTMR6-9"/>
</dbReference>
<evidence type="ECO:0000256" key="1">
    <source>
        <dbReference type="ARBA" id="ARBA00007471"/>
    </source>
</evidence>
<evidence type="ECO:0000313" key="8">
    <source>
        <dbReference type="RefSeq" id="XP_031413825.1"/>
    </source>
</evidence>
<feature type="domain" description="Myotubularin phosphatase" evidence="6">
    <location>
        <begin position="124"/>
        <end position="500"/>
    </location>
</feature>
<dbReference type="KEGG" id="char:105911691"/>
<evidence type="ECO:0000259" key="6">
    <source>
        <dbReference type="PROSITE" id="PS51339"/>
    </source>
</evidence>
<feature type="binding site" evidence="4">
    <location>
        <begin position="336"/>
        <end position="342"/>
    </location>
    <ligand>
        <name>substrate</name>
    </ligand>
</feature>
<dbReference type="InterPro" id="IPR030564">
    <property type="entry name" value="Myotubularin"/>
</dbReference>
<dbReference type="InterPro" id="IPR029021">
    <property type="entry name" value="Prot-tyrosine_phosphatase-like"/>
</dbReference>
<dbReference type="GeneTree" id="ENSGT00940000155777"/>
<evidence type="ECO:0000256" key="2">
    <source>
        <dbReference type="ARBA" id="ARBA00023098"/>
    </source>
</evidence>
<keyword evidence="7" id="KW-1185">Reference proteome</keyword>
<dbReference type="OrthoDB" id="271628at2759"/>
<dbReference type="GeneID" id="105911691"/>
<dbReference type="RefSeq" id="XP_031413825.1">
    <property type="nucleotide sequence ID" value="XM_031557965.2"/>
</dbReference>
<dbReference type="GO" id="GO:0046856">
    <property type="term" value="P:phosphatidylinositol dephosphorylation"/>
    <property type="evidence" value="ECO:0007669"/>
    <property type="project" value="TreeGrafter"/>
</dbReference>
<keyword evidence="5" id="KW-0175">Coiled coil</keyword>
<dbReference type="CTD" id="678558"/>
<feature type="coiled-coil region" evidence="5">
    <location>
        <begin position="510"/>
        <end position="544"/>
    </location>
</feature>
<dbReference type="GO" id="GO:0004438">
    <property type="term" value="F:phosphatidylinositol-3-phosphate phosphatase activity"/>
    <property type="evidence" value="ECO:0007669"/>
    <property type="project" value="TreeGrafter"/>
</dbReference>
<proteinExistence type="inferred from homology"/>
<dbReference type="Pfam" id="PF21098">
    <property type="entry name" value="PH-GRAM_MTMR6-like"/>
    <property type="match status" value="1"/>
</dbReference>
<dbReference type="InterPro" id="IPR016130">
    <property type="entry name" value="Tyr_Pase_AS"/>
</dbReference>
<reference evidence="8 9" key="1">
    <citation type="submission" date="2025-04" db="UniProtKB">
        <authorList>
            <consortium name="RefSeq"/>
        </authorList>
    </citation>
    <scope>IDENTIFICATION</scope>
</reference>
<evidence type="ECO:0000313" key="9">
    <source>
        <dbReference type="RefSeq" id="XP_042558724.1"/>
    </source>
</evidence>
<dbReference type="PANTHER" id="PTHR10807:SF35">
    <property type="entry name" value="MYOTUBULARIN-RELATED PROTEIN 7"/>
    <property type="match status" value="1"/>
</dbReference>
<dbReference type="RefSeq" id="XP_042558724.1">
    <property type="nucleotide sequence ID" value="XM_042702790.1"/>
</dbReference>
<sequence length="652" mass="74768">MEHMPKVYNVFLVDKAFCRKPLSGTLHLTETHSVFTENASGVPKETWILHSLVCLVERQPPTDTGYPLRVHCKNFQVLQLIIPQETDCHEVHMSVLRLSRPERYEDLYCFSYNPKSDKDESTGRWNLIDVKTDYHRMGISNQQWHTTSTNHDYRVCETYPSDLYVPKSATLPVIVGSSKFRSRGRFPTLSYYCKETHAAICRSSQPLSGFSARCLEDEQLLEAIMKSNPGSQFMYVVDTRPKLNAMANRAAGKGYENEDNYANIRFQFMGIENIHVMRNSQQKLLEVSELQSPSMTDFLMGLENSGWLKHIRAILLAGVFIAKAVSVKGVSVLVHCSDGWDRTAQVCSVSSVLLDPYYRTLRGFMVLIEKDWVSFGHKFSHRCSHIHGDPKEVAPVVDQFLEVVWQLMEQFPSAFEYNERFLISLHHHIYACHYGNFICNSQKERRDERIQEQTHSIWPHFWENKSEFMNPFYKPDHCQSQGVLWPNTALYSFKFWRGLYNRFDKGVHPRQSVLDCLMAIKEENQQLEEELILHQKKIATLERQRGTATYKRNSIVTSTDIWAQSDADLDLLCGSIRSFPLISFGQQRGSDGAPLVRPRDTGKGSDLDLFANSDQESGVADLNCRLSSGSESLPSEDIIKNPDLVEAIYSVA</sequence>
<dbReference type="InterPro" id="IPR011993">
    <property type="entry name" value="PH-like_dom_sf"/>
</dbReference>
<evidence type="ECO:0000256" key="4">
    <source>
        <dbReference type="PIRSR" id="PIRSR630564-2"/>
    </source>
</evidence>
<dbReference type="SMART" id="SM00404">
    <property type="entry name" value="PTPc_motif"/>
    <property type="match status" value="1"/>
</dbReference>
<evidence type="ECO:0000256" key="3">
    <source>
        <dbReference type="PIRSR" id="PIRSR630564-1"/>
    </source>
</evidence>
<dbReference type="InterPro" id="IPR010569">
    <property type="entry name" value="Myotubularin-like_Pase_dom"/>
</dbReference>
<feature type="binding site" evidence="4">
    <location>
        <begin position="273"/>
        <end position="274"/>
    </location>
    <ligand>
        <name>substrate</name>
    </ligand>
</feature>
<name>A0A6P8ENY8_CLUHA</name>
<dbReference type="PANTHER" id="PTHR10807">
    <property type="entry name" value="MYOTUBULARIN-RELATED"/>
    <property type="match status" value="1"/>
</dbReference>
<evidence type="ECO:0000313" key="7">
    <source>
        <dbReference type="Proteomes" id="UP000515152"/>
    </source>
</evidence>
<dbReference type="GO" id="GO:0005737">
    <property type="term" value="C:cytoplasm"/>
    <property type="evidence" value="ECO:0007669"/>
    <property type="project" value="TreeGrafter"/>
</dbReference>
<dbReference type="InterPro" id="IPR003595">
    <property type="entry name" value="Tyr_Pase_cat"/>
</dbReference>
<keyword evidence="2" id="KW-0443">Lipid metabolism</keyword>
<evidence type="ECO:0000256" key="5">
    <source>
        <dbReference type="SAM" id="Coils"/>
    </source>
</evidence>
<dbReference type="AlphaFoldDB" id="A0A6P8ENY8"/>
<dbReference type="SUPFAM" id="SSF52799">
    <property type="entry name" value="(Phosphotyrosine protein) phosphatases II"/>
    <property type="match status" value="1"/>
</dbReference>
<comment type="similarity">
    <text evidence="1">Belongs to the protein-tyrosine phosphatase family. Non-receptor class myotubularin subfamily.</text>
</comment>
<gene>
    <name evidence="8 9" type="primary">mtmr7a</name>
</gene>
<dbReference type="PROSITE" id="PS00383">
    <property type="entry name" value="TYR_PHOSPHATASE_1"/>
    <property type="match status" value="1"/>
</dbReference>
<feature type="active site" description="Phosphocysteine intermediate" evidence="3">
    <location>
        <position position="336"/>
    </location>
</feature>
<dbReference type="Gene3D" id="2.30.29.30">
    <property type="entry name" value="Pleckstrin-homology domain (PH domain)/Phosphotyrosine-binding domain (PTB)"/>
    <property type="match status" value="1"/>
</dbReference>
<protein>
    <submittedName>
        <fullName evidence="8 9">Myotubularin-related protein 7a</fullName>
    </submittedName>
</protein>
<dbReference type="PROSITE" id="PS51339">
    <property type="entry name" value="PPASE_MYOTUBULARIN"/>
    <property type="match status" value="1"/>
</dbReference>
<dbReference type="SUPFAM" id="SSF50729">
    <property type="entry name" value="PH domain-like"/>
    <property type="match status" value="1"/>
</dbReference>